<dbReference type="EMBL" id="JAPFPW010000066">
    <property type="protein sequence ID" value="MCW7755479.1"/>
    <property type="molecule type" value="Genomic_DNA"/>
</dbReference>
<feature type="non-terminal residue" evidence="3">
    <location>
        <position position="1"/>
    </location>
</feature>
<feature type="non-terminal residue" evidence="3">
    <location>
        <position position="338"/>
    </location>
</feature>
<sequence length="338" mass="37799">YDLNNRLVEEIRPGGQNLRYAYDAAGGLIERIDPKNQRTRYEYDDAGRLEKIHYFGENAGPSPLKTVTFSYDGAGRLAGYDDGESFATYTYDAAGRKLEEVLSLPGFTVSQAYTYYKNGLKKSYTGPDGVTQGYLYDETNQLAGVVIPGAGMFTVNEFTWNRPSKASVPGGTVKTQSYDPLMRLEAMEVKDPAGNTRLERSYGFDRVGNVKEKNTEHGDYAYSYDDLYRLTEALNPTPVKEEGFAYDAVGNRKSSNITDGKWRYDANNALTGFDDVSYAYDANGNMVRKFAAGLVTSYVYNLEDRLSEVWAGEPETGRLIASYGYDPFGRRLWKEVDG</sequence>
<reference evidence="3 4" key="1">
    <citation type="submission" date="2022-11" db="EMBL/GenBank/DDBJ databases">
        <title>Desulfobotulus tamanensis H1 sp. nov. - anaerobic, alkaliphilic, sulphate reducing bacterium isolated from terrestrial mud volcano.</title>
        <authorList>
            <person name="Frolova A."/>
            <person name="Merkel A.Y."/>
            <person name="Slobodkin A.I."/>
        </authorList>
    </citation>
    <scope>NUCLEOTIDE SEQUENCE [LARGE SCALE GENOMIC DNA]</scope>
    <source>
        <strain evidence="3 4">H1</strain>
    </source>
</reference>
<comment type="caution">
    <text evidence="3">The sequence shown here is derived from an EMBL/GenBank/DDBJ whole genome shotgun (WGS) entry which is preliminary data.</text>
</comment>
<dbReference type="InterPro" id="IPR031325">
    <property type="entry name" value="RHS_repeat"/>
</dbReference>
<dbReference type="PANTHER" id="PTHR32305:SF15">
    <property type="entry name" value="PROTEIN RHSA-RELATED"/>
    <property type="match status" value="1"/>
</dbReference>
<evidence type="ECO:0000259" key="2">
    <source>
        <dbReference type="Pfam" id="PF25023"/>
    </source>
</evidence>
<dbReference type="Pfam" id="PF25023">
    <property type="entry name" value="TEN_YD-shell"/>
    <property type="match status" value="1"/>
</dbReference>
<feature type="domain" description="Teneurin-like YD-shell" evidence="2">
    <location>
        <begin position="174"/>
        <end position="335"/>
    </location>
</feature>
<keyword evidence="4" id="KW-1185">Reference proteome</keyword>
<proteinExistence type="predicted"/>
<protein>
    <recommendedName>
        <fullName evidence="2">Teneurin-like YD-shell domain-containing protein</fullName>
    </recommendedName>
</protein>
<dbReference type="Pfam" id="PF05593">
    <property type="entry name" value="RHS_repeat"/>
    <property type="match status" value="1"/>
</dbReference>
<accession>A0ABT3NDD5</accession>
<organism evidence="3 4">
    <name type="scientific">Desulfobotulus pelophilus</name>
    <dbReference type="NCBI Taxonomy" id="2823377"/>
    <lineage>
        <taxon>Bacteria</taxon>
        <taxon>Pseudomonadati</taxon>
        <taxon>Thermodesulfobacteriota</taxon>
        <taxon>Desulfobacteria</taxon>
        <taxon>Desulfobacterales</taxon>
        <taxon>Desulfobacteraceae</taxon>
        <taxon>Desulfobotulus</taxon>
    </lineage>
</organism>
<dbReference type="Proteomes" id="UP001209681">
    <property type="component" value="Unassembled WGS sequence"/>
</dbReference>
<evidence type="ECO:0000313" key="3">
    <source>
        <dbReference type="EMBL" id="MCW7755479.1"/>
    </source>
</evidence>
<dbReference type="InterPro" id="IPR006530">
    <property type="entry name" value="YD"/>
</dbReference>
<gene>
    <name evidence="3" type="ORF">OOT00_16005</name>
</gene>
<evidence type="ECO:0000256" key="1">
    <source>
        <dbReference type="ARBA" id="ARBA00022737"/>
    </source>
</evidence>
<dbReference type="Gene3D" id="2.180.10.10">
    <property type="entry name" value="RHS repeat-associated core"/>
    <property type="match status" value="2"/>
</dbReference>
<dbReference type="InterPro" id="IPR056823">
    <property type="entry name" value="TEN-like_YD-shell"/>
</dbReference>
<name>A0ABT3NDD5_9BACT</name>
<dbReference type="RefSeq" id="WP_265426424.1">
    <property type="nucleotide sequence ID" value="NZ_JAPFPW010000066.1"/>
</dbReference>
<evidence type="ECO:0000313" key="4">
    <source>
        <dbReference type="Proteomes" id="UP001209681"/>
    </source>
</evidence>
<dbReference type="InterPro" id="IPR050708">
    <property type="entry name" value="T6SS_VgrG/RHS"/>
</dbReference>
<dbReference type="NCBIfam" id="TIGR01643">
    <property type="entry name" value="YD_repeat_2x"/>
    <property type="match status" value="3"/>
</dbReference>
<dbReference type="PANTHER" id="PTHR32305">
    <property type="match status" value="1"/>
</dbReference>
<keyword evidence="1" id="KW-0677">Repeat</keyword>